<feature type="region of interest" description="Disordered" evidence="1">
    <location>
        <begin position="42"/>
        <end position="67"/>
    </location>
</feature>
<keyword evidence="3" id="KW-1185">Reference proteome</keyword>
<name>A0A811N692_9POAL</name>
<comment type="caution">
    <text evidence="2">The sequence shown here is derived from an EMBL/GenBank/DDBJ whole genome shotgun (WGS) entry which is preliminary data.</text>
</comment>
<evidence type="ECO:0000313" key="2">
    <source>
        <dbReference type="EMBL" id="CAD6219737.1"/>
    </source>
</evidence>
<dbReference type="Proteomes" id="UP000604825">
    <property type="component" value="Unassembled WGS sequence"/>
</dbReference>
<evidence type="ECO:0000256" key="1">
    <source>
        <dbReference type="SAM" id="MobiDB-lite"/>
    </source>
</evidence>
<organism evidence="2 3">
    <name type="scientific">Miscanthus lutarioriparius</name>
    <dbReference type="NCBI Taxonomy" id="422564"/>
    <lineage>
        <taxon>Eukaryota</taxon>
        <taxon>Viridiplantae</taxon>
        <taxon>Streptophyta</taxon>
        <taxon>Embryophyta</taxon>
        <taxon>Tracheophyta</taxon>
        <taxon>Spermatophyta</taxon>
        <taxon>Magnoliopsida</taxon>
        <taxon>Liliopsida</taxon>
        <taxon>Poales</taxon>
        <taxon>Poaceae</taxon>
        <taxon>PACMAD clade</taxon>
        <taxon>Panicoideae</taxon>
        <taxon>Andropogonodae</taxon>
        <taxon>Andropogoneae</taxon>
        <taxon>Saccharinae</taxon>
        <taxon>Miscanthus</taxon>
    </lineage>
</organism>
<accession>A0A811N692</accession>
<dbReference type="AlphaFoldDB" id="A0A811N692"/>
<proteinExistence type="predicted"/>
<gene>
    <name evidence="2" type="ORF">NCGR_LOCUS13348</name>
</gene>
<evidence type="ECO:0000313" key="3">
    <source>
        <dbReference type="Proteomes" id="UP000604825"/>
    </source>
</evidence>
<reference evidence="2" key="1">
    <citation type="submission" date="2020-10" db="EMBL/GenBank/DDBJ databases">
        <authorList>
            <person name="Han B."/>
            <person name="Lu T."/>
            <person name="Zhao Q."/>
            <person name="Huang X."/>
            <person name="Zhao Y."/>
        </authorList>
    </citation>
    <scope>NUCLEOTIDE SEQUENCE</scope>
</reference>
<protein>
    <submittedName>
        <fullName evidence="2">Uncharacterized protein</fullName>
    </submittedName>
</protein>
<dbReference type="EMBL" id="CAJGYO010000003">
    <property type="protein sequence ID" value="CAD6219737.1"/>
    <property type="molecule type" value="Genomic_DNA"/>
</dbReference>
<sequence length="141" mass="15117">MVGRRSGWINWDALGDEAEEDAAELNYDYEWLEPEVEVIESYGNGGEEGDDHAGLGGHGDAGQAHHGHGHVLDVREGLDGPLLGGHHGLAHRVRSIINSAMVGAHGVGASREHSYFAICLNQCEKSVFVRAIEDTSHMAPA</sequence>